<evidence type="ECO:0000313" key="5">
    <source>
        <dbReference type="EMBL" id="SDS56126.1"/>
    </source>
</evidence>
<dbReference type="InterPro" id="IPR010982">
    <property type="entry name" value="Lambda_DNA-bd_dom_sf"/>
</dbReference>
<dbReference type="Pfam" id="PF13377">
    <property type="entry name" value="Peripla_BP_3"/>
    <property type="match status" value="1"/>
</dbReference>
<dbReference type="InterPro" id="IPR028082">
    <property type="entry name" value="Peripla_BP_I"/>
</dbReference>
<dbReference type="Pfam" id="PF00356">
    <property type="entry name" value="LacI"/>
    <property type="match status" value="1"/>
</dbReference>
<evidence type="ECO:0000313" key="6">
    <source>
        <dbReference type="Proteomes" id="UP000199103"/>
    </source>
</evidence>
<keyword evidence="1" id="KW-0805">Transcription regulation</keyword>
<organism evidence="5 6">
    <name type="scientific">Microlunatus soli</name>
    <dbReference type="NCBI Taxonomy" id="630515"/>
    <lineage>
        <taxon>Bacteria</taxon>
        <taxon>Bacillati</taxon>
        <taxon>Actinomycetota</taxon>
        <taxon>Actinomycetes</taxon>
        <taxon>Propionibacteriales</taxon>
        <taxon>Propionibacteriaceae</taxon>
        <taxon>Microlunatus</taxon>
    </lineage>
</organism>
<dbReference type="Gene3D" id="3.40.50.2300">
    <property type="match status" value="2"/>
</dbReference>
<dbReference type="InterPro" id="IPR046335">
    <property type="entry name" value="LacI/GalR-like_sensor"/>
</dbReference>
<dbReference type="GO" id="GO:0000976">
    <property type="term" value="F:transcription cis-regulatory region binding"/>
    <property type="evidence" value="ECO:0007669"/>
    <property type="project" value="TreeGrafter"/>
</dbReference>
<dbReference type="STRING" id="630515.SAMN04489812_2285"/>
<dbReference type="InterPro" id="IPR000843">
    <property type="entry name" value="HTH_LacI"/>
</dbReference>
<accession>A0A1H1T806</accession>
<dbReference type="PANTHER" id="PTHR30146:SF153">
    <property type="entry name" value="LACTOSE OPERON REPRESSOR"/>
    <property type="match status" value="1"/>
</dbReference>
<dbReference type="PROSITE" id="PS00356">
    <property type="entry name" value="HTH_LACI_1"/>
    <property type="match status" value="1"/>
</dbReference>
<dbReference type="PROSITE" id="PS50932">
    <property type="entry name" value="HTH_LACI_2"/>
    <property type="match status" value="1"/>
</dbReference>
<dbReference type="CDD" id="cd01392">
    <property type="entry name" value="HTH_LacI"/>
    <property type="match status" value="1"/>
</dbReference>
<dbReference type="EMBL" id="LT629772">
    <property type="protein sequence ID" value="SDS56126.1"/>
    <property type="molecule type" value="Genomic_DNA"/>
</dbReference>
<reference evidence="5 6" key="1">
    <citation type="submission" date="2016-10" db="EMBL/GenBank/DDBJ databases">
        <authorList>
            <person name="de Groot N.N."/>
        </authorList>
    </citation>
    <scope>NUCLEOTIDE SEQUENCE [LARGE SCALE GENOMIC DNA]</scope>
    <source>
        <strain evidence="5 6">DSM 21800</strain>
    </source>
</reference>
<evidence type="ECO:0000259" key="4">
    <source>
        <dbReference type="PROSITE" id="PS50932"/>
    </source>
</evidence>
<dbReference type="GO" id="GO:0003700">
    <property type="term" value="F:DNA-binding transcription factor activity"/>
    <property type="evidence" value="ECO:0007669"/>
    <property type="project" value="TreeGrafter"/>
</dbReference>
<dbReference type="PANTHER" id="PTHR30146">
    <property type="entry name" value="LACI-RELATED TRANSCRIPTIONAL REPRESSOR"/>
    <property type="match status" value="1"/>
</dbReference>
<sequence length="359" mass="38081">MMGCTPGQVSRGQALASNVPTGKVTVSDIAAETGVSVATVSKVLNGRADVAESTRERIQTALDTHGYVKPPRAPSSPRKAKRPGLIDIVFTDPGSPWATEMIRGVEKASRDQRISVVVSVLDEEHSHDRWVDTIASRGSVGVILGSVLADDAQRRIAELDVPTVMVDPMGDFASHVPSFGAGNWGGGLAATEHLLELGHRRIGTITGPMRYLCSQARLAGYRAALERAGITPDQQLIGQGDFHYDSAERAASALLELDDPPTAIFAGNDEQALGVYAAAQRHGLSVPDELSVIGFDDVPMSQWVLPALTTVRAPIPELARLAVRAILDRTEQADGPPVARTELPTTLVVRSSTAAAPNR</sequence>
<feature type="domain" description="HTH lacI-type" evidence="4">
    <location>
        <begin position="24"/>
        <end position="78"/>
    </location>
</feature>
<keyword evidence="3" id="KW-0804">Transcription</keyword>
<dbReference type="SMART" id="SM00354">
    <property type="entry name" value="HTH_LACI"/>
    <property type="match status" value="1"/>
</dbReference>
<protein>
    <submittedName>
        <fullName evidence="5">Transcriptional regulator, LacI family</fullName>
    </submittedName>
</protein>
<dbReference type="AlphaFoldDB" id="A0A1H1T806"/>
<dbReference type="SUPFAM" id="SSF53822">
    <property type="entry name" value="Periplasmic binding protein-like I"/>
    <property type="match status" value="1"/>
</dbReference>
<dbReference type="Proteomes" id="UP000199103">
    <property type="component" value="Chromosome I"/>
</dbReference>
<dbReference type="Gene3D" id="1.10.260.40">
    <property type="entry name" value="lambda repressor-like DNA-binding domains"/>
    <property type="match status" value="1"/>
</dbReference>
<keyword evidence="6" id="KW-1185">Reference proteome</keyword>
<name>A0A1H1T806_9ACTN</name>
<keyword evidence="2" id="KW-0238">DNA-binding</keyword>
<proteinExistence type="predicted"/>
<evidence type="ECO:0000256" key="2">
    <source>
        <dbReference type="ARBA" id="ARBA00023125"/>
    </source>
</evidence>
<dbReference type="SUPFAM" id="SSF47413">
    <property type="entry name" value="lambda repressor-like DNA-binding domains"/>
    <property type="match status" value="1"/>
</dbReference>
<evidence type="ECO:0000256" key="3">
    <source>
        <dbReference type="ARBA" id="ARBA00023163"/>
    </source>
</evidence>
<gene>
    <name evidence="5" type="ORF">SAMN04489812_2285</name>
</gene>
<evidence type="ECO:0000256" key="1">
    <source>
        <dbReference type="ARBA" id="ARBA00023015"/>
    </source>
</evidence>